<accession>A2DU40</accession>
<evidence type="ECO:0000313" key="2">
    <source>
        <dbReference type="Proteomes" id="UP000001542"/>
    </source>
</evidence>
<dbReference type="RefSeq" id="XP_001328256.1">
    <property type="nucleotide sequence ID" value="XM_001328221.1"/>
</dbReference>
<dbReference type="AlphaFoldDB" id="A2DU40"/>
<dbReference type="Proteomes" id="UP000001542">
    <property type="component" value="Unassembled WGS sequence"/>
</dbReference>
<keyword evidence="2" id="KW-1185">Reference proteome</keyword>
<dbReference type="KEGG" id="tva:4774040"/>
<dbReference type="InParanoid" id="A2DU40"/>
<dbReference type="VEuPathDB" id="TrichDB:TVAG_277990"/>
<organism evidence="1 2">
    <name type="scientific">Trichomonas vaginalis (strain ATCC PRA-98 / G3)</name>
    <dbReference type="NCBI Taxonomy" id="412133"/>
    <lineage>
        <taxon>Eukaryota</taxon>
        <taxon>Metamonada</taxon>
        <taxon>Parabasalia</taxon>
        <taxon>Trichomonadida</taxon>
        <taxon>Trichomonadidae</taxon>
        <taxon>Trichomonas</taxon>
    </lineage>
</organism>
<name>A2DU40_TRIV3</name>
<proteinExistence type="predicted"/>
<gene>
    <name evidence="1" type="ORF">TVAG_277990</name>
</gene>
<reference evidence="1" key="1">
    <citation type="submission" date="2006-10" db="EMBL/GenBank/DDBJ databases">
        <authorList>
            <person name="Amadeo P."/>
            <person name="Zhao Q."/>
            <person name="Wortman J."/>
            <person name="Fraser-Liggett C."/>
            <person name="Carlton J."/>
        </authorList>
    </citation>
    <scope>NUCLEOTIDE SEQUENCE</scope>
    <source>
        <strain evidence="1">G3</strain>
    </source>
</reference>
<reference evidence="1" key="2">
    <citation type="journal article" date="2007" name="Science">
        <title>Draft genome sequence of the sexually transmitted pathogen Trichomonas vaginalis.</title>
        <authorList>
            <person name="Carlton J.M."/>
            <person name="Hirt R.P."/>
            <person name="Silva J.C."/>
            <person name="Delcher A.L."/>
            <person name="Schatz M."/>
            <person name="Zhao Q."/>
            <person name="Wortman J.R."/>
            <person name="Bidwell S.L."/>
            <person name="Alsmark U.C.M."/>
            <person name="Besteiro S."/>
            <person name="Sicheritz-Ponten T."/>
            <person name="Noel C.J."/>
            <person name="Dacks J.B."/>
            <person name="Foster P.G."/>
            <person name="Simillion C."/>
            <person name="Van de Peer Y."/>
            <person name="Miranda-Saavedra D."/>
            <person name="Barton G.J."/>
            <person name="Westrop G.D."/>
            <person name="Mueller S."/>
            <person name="Dessi D."/>
            <person name="Fiori P.L."/>
            <person name="Ren Q."/>
            <person name="Paulsen I."/>
            <person name="Zhang H."/>
            <person name="Bastida-Corcuera F.D."/>
            <person name="Simoes-Barbosa A."/>
            <person name="Brown M.T."/>
            <person name="Hayes R.D."/>
            <person name="Mukherjee M."/>
            <person name="Okumura C.Y."/>
            <person name="Schneider R."/>
            <person name="Smith A.J."/>
            <person name="Vanacova S."/>
            <person name="Villalvazo M."/>
            <person name="Haas B.J."/>
            <person name="Pertea M."/>
            <person name="Feldblyum T.V."/>
            <person name="Utterback T.R."/>
            <person name="Shu C.L."/>
            <person name="Osoegawa K."/>
            <person name="de Jong P.J."/>
            <person name="Hrdy I."/>
            <person name="Horvathova L."/>
            <person name="Zubacova Z."/>
            <person name="Dolezal P."/>
            <person name="Malik S.B."/>
            <person name="Logsdon J.M. Jr."/>
            <person name="Henze K."/>
            <person name="Gupta A."/>
            <person name="Wang C.C."/>
            <person name="Dunne R.L."/>
            <person name="Upcroft J.A."/>
            <person name="Upcroft P."/>
            <person name="White O."/>
            <person name="Salzberg S.L."/>
            <person name="Tang P."/>
            <person name="Chiu C.-H."/>
            <person name="Lee Y.-S."/>
            <person name="Embley T.M."/>
            <person name="Coombs G.H."/>
            <person name="Mottram J.C."/>
            <person name="Tachezy J."/>
            <person name="Fraser-Liggett C.M."/>
            <person name="Johnson P.J."/>
        </authorList>
    </citation>
    <scope>NUCLEOTIDE SEQUENCE [LARGE SCALE GENOMIC DNA]</scope>
    <source>
        <strain evidence="1">G3</strain>
    </source>
</reference>
<dbReference type="VEuPathDB" id="TrichDB:TVAGG3_0438890"/>
<protein>
    <submittedName>
        <fullName evidence="1">Uncharacterized protein</fullName>
    </submittedName>
</protein>
<sequence length="270" mass="31051">MSLLHSNQNHDEISHLFGNNMKFRLNGIEQPPKIKITKACISQNPNSNINLFVFGNVSDRDERNYLNVEGLVDNNNGITASQTINVKSMGPVFFLNFSIPKTFNTGYHTISVRVEDSMFYEGTDSGRFNIDYCNPSLALLKSPGSPIYINKDEKIQYKLRIKDATENAQLIFYHKINKSNKFNILNKTLLDYKPVDIDYNISIPRNATPGNYEISIYVENQHKRASYPLIINATFAENSPIKFKNAFYKQRKFGKYLAGYHHHELLKLLK</sequence>
<dbReference type="EMBL" id="DS113247">
    <property type="protein sequence ID" value="EAY16033.1"/>
    <property type="molecule type" value="Genomic_DNA"/>
</dbReference>
<evidence type="ECO:0000313" key="1">
    <source>
        <dbReference type="EMBL" id="EAY16033.1"/>
    </source>
</evidence>